<reference evidence="3" key="1">
    <citation type="journal article" date="2014" name="Nat. Genet.">
        <title>Genome of the human hookworm Necator americanus.</title>
        <authorList>
            <person name="Tang Y.T."/>
            <person name="Gao X."/>
            <person name="Rosa B.A."/>
            <person name="Abubucker S."/>
            <person name="Hallsworth-Pepin K."/>
            <person name="Martin J."/>
            <person name="Tyagi R."/>
            <person name="Heizer E."/>
            <person name="Zhang X."/>
            <person name="Bhonagiri-Palsikar V."/>
            <person name="Minx P."/>
            <person name="Warren W.C."/>
            <person name="Wang Q."/>
            <person name="Zhan B."/>
            <person name="Hotez P.J."/>
            <person name="Sternberg P.W."/>
            <person name="Dougall A."/>
            <person name="Gaze S.T."/>
            <person name="Mulvenna J."/>
            <person name="Sotillo J."/>
            <person name="Ranganathan S."/>
            <person name="Rabelo E.M."/>
            <person name="Wilson R.K."/>
            <person name="Felgner P.L."/>
            <person name="Bethony J."/>
            <person name="Hawdon J.M."/>
            <person name="Gasser R.B."/>
            <person name="Loukas A."/>
            <person name="Mitreva M."/>
        </authorList>
    </citation>
    <scope>NUCLEOTIDE SEQUENCE [LARGE SCALE GENOMIC DNA]</scope>
</reference>
<proteinExistence type="predicted"/>
<gene>
    <name evidence="2" type="ORF">NECAME_00284</name>
</gene>
<feature type="region of interest" description="Disordered" evidence="1">
    <location>
        <begin position="1"/>
        <end position="31"/>
    </location>
</feature>
<dbReference type="KEGG" id="nai:NECAME_00284"/>
<keyword evidence="3" id="KW-1185">Reference proteome</keyword>
<organism evidence="2 3">
    <name type="scientific">Necator americanus</name>
    <name type="common">Human hookworm</name>
    <dbReference type="NCBI Taxonomy" id="51031"/>
    <lineage>
        <taxon>Eukaryota</taxon>
        <taxon>Metazoa</taxon>
        <taxon>Ecdysozoa</taxon>
        <taxon>Nematoda</taxon>
        <taxon>Chromadorea</taxon>
        <taxon>Rhabditida</taxon>
        <taxon>Rhabditina</taxon>
        <taxon>Rhabditomorpha</taxon>
        <taxon>Strongyloidea</taxon>
        <taxon>Ancylostomatidae</taxon>
        <taxon>Bunostominae</taxon>
        <taxon>Necator</taxon>
    </lineage>
</organism>
<evidence type="ECO:0000313" key="2">
    <source>
        <dbReference type="EMBL" id="ETN81933.1"/>
    </source>
</evidence>
<dbReference type="Proteomes" id="UP000053676">
    <property type="component" value="Unassembled WGS sequence"/>
</dbReference>
<evidence type="ECO:0000256" key="1">
    <source>
        <dbReference type="SAM" id="MobiDB-lite"/>
    </source>
</evidence>
<dbReference type="AlphaFoldDB" id="W2TJF7"/>
<evidence type="ECO:0000313" key="3">
    <source>
        <dbReference type="Proteomes" id="UP000053676"/>
    </source>
</evidence>
<dbReference type="EMBL" id="KI658623">
    <property type="protein sequence ID" value="ETN81933.1"/>
    <property type="molecule type" value="Genomic_DNA"/>
</dbReference>
<accession>W2TJF7</accession>
<protein>
    <submittedName>
        <fullName evidence="2">Uncharacterized protein</fullName>
    </submittedName>
</protein>
<name>W2TJF7_NECAM</name>
<sequence length="73" mass="8217">MHRMSQRAGWGGAHSSDVTDPPSESEMRLLGSWPTRFRISRILKNKDPGPYCTPWLVVSGGKDDTRPGQHNNR</sequence>